<evidence type="ECO:0000259" key="1">
    <source>
        <dbReference type="Pfam" id="PF13439"/>
    </source>
</evidence>
<dbReference type="Pfam" id="PF13692">
    <property type="entry name" value="Glyco_trans_1_4"/>
    <property type="match status" value="1"/>
</dbReference>
<sequence>MIFLKIALIYLGRKGGGSIYSIEIAKALSKKSDVLVVISKQSENINEWHKTGLNVLEVDTYNDIKSMMLSTMNIKKFLNLKKKILNFRPDVLYYPMIHTWTPIINMFIKQVPKIVTLHDPKPHKGEENIILEKISNMSIKQADRIVILSSIFKETVLDLGIDPDRIDVIPHGEFSYYARKNNTTKKEFKNTILFFGRISKYKGIEVLLKAFKIIKQDVKDAKLLIVGSGDMTDYKELIGKLRDIEITNRWIKDDEVGNFFSKADFLVVPYIDASQSGVIPTAYGFSMPVVASRIGGIPEQVDDGKTGFLVKPGDENELAEKCIELLNNPDLIIEMGQNAYKKACNEMSWEHVSNLLMESIRKIKDERRTKI</sequence>
<dbReference type="InterPro" id="IPR028098">
    <property type="entry name" value="Glyco_trans_4-like_N"/>
</dbReference>
<evidence type="ECO:0000313" key="2">
    <source>
        <dbReference type="EMBL" id="OXT09508.1"/>
    </source>
</evidence>
<dbReference type="Proteomes" id="UP000215301">
    <property type="component" value="Unassembled WGS sequence"/>
</dbReference>
<evidence type="ECO:0000313" key="3">
    <source>
        <dbReference type="Proteomes" id="UP000215301"/>
    </source>
</evidence>
<accession>A0A231VN04</accession>
<organism evidence="2 3">
    <name type="scientific">Thermoanaerobacterium thermosaccharolyticum</name>
    <name type="common">Clostridium thermosaccharolyticum</name>
    <dbReference type="NCBI Taxonomy" id="1517"/>
    <lineage>
        <taxon>Bacteria</taxon>
        <taxon>Bacillati</taxon>
        <taxon>Bacillota</taxon>
        <taxon>Clostridia</taxon>
        <taxon>Thermoanaerobacterales</taxon>
        <taxon>Thermoanaerobacteraceae</taxon>
        <taxon>Thermoanaerobacterium</taxon>
    </lineage>
</organism>
<name>A0A231VN04_THETR</name>
<dbReference type="PANTHER" id="PTHR12526">
    <property type="entry name" value="GLYCOSYLTRANSFERASE"/>
    <property type="match status" value="1"/>
</dbReference>
<dbReference type="CDD" id="cd03801">
    <property type="entry name" value="GT4_PimA-like"/>
    <property type="match status" value="1"/>
</dbReference>
<comment type="caution">
    <text evidence="2">The sequence shown here is derived from an EMBL/GenBank/DDBJ whole genome shotgun (WGS) entry which is preliminary data.</text>
</comment>
<dbReference type="AlphaFoldDB" id="A0A231VN04"/>
<dbReference type="Pfam" id="PF13439">
    <property type="entry name" value="Glyco_transf_4"/>
    <property type="match status" value="1"/>
</dbReference>
<dbReference type="SUPFAM" id="SSF53756">
    <property type="entry name" value="UDP-Glycosyltransferase/glycogen phosphorylase"/>
    <property type="match status" value="1"/>
</dbReference>
<proteinExistence type="predicted"/>
<gene>
    <name evidence="2" type="ORF">CE561_00655</name>
</gene>
<reference evidence="2 3" key="1">
    <citation type="submission" date="2017-06" db="EMBL/GenBank/DDBJ databases">
        <title>Isolation and characterization of a thermophilic and butanogenic Thermoanaerobacterium thermosaccharolyticum M5 capable of efficient degradation of hemicellulose.</title>
        <authorList>
            <person name="Xin F."/>
            <person name="Jiang Y."/>
        </authorList>
    </citation>
    <scope>NUCLEOTIDE SEQUENCE [LARGE SCALE GENOMIC DNA]</scope>
    <source>
        <strain evidence="2 3">M5</strain>
    </source>
</reference>
<protein>
    <recommendedName>
        <fullName evidence="1">Glycosyltransferase subfamily 4-like N-terminal domain-containing protein</fullName>
    </recommendedName>
</protein>
<dbReference type="Gene3D" id="3.40.50.2000">
    <property type="entry name" value="Glycogen Phosphorylase B"/>
    <property type="match status" value="2"/>
</dbReference>
<dbReference type="EMBL" id="NKHD01000002">
    <property type="protein sequence ID" value="OXT09508.1"/>
    <property type="molecule type" value="Genomic_DNA"/>
</dbReference>
<feature type="domain" description="Glycosyltransferase subfamily 4-like N-terminal" evidence="1">
    <location>
        <begin position="15"/>
        <end position="172"/>
    </location>
</feature>